<evidence type="ECO:0000313" key="6">
    <source>
        <dbReference type="EMBL" id="CTQ71852.1"/>
    </source>
</evidence>
<dbReference type="AlphaFoldDB" id="A0A0M7A5Z4"/>
<dbReference type="PROSITE" id="PS51891">
    <property type="entry name" value="CENP_V_GFA"/>
    <property type="match status" value="1"/>
</dbReference>
<keyword evidence="2" id="KW-0479">Metal-binding</keyword>
<dbReference type="GeneID" id="97670442"/>
<dbReference type="Gene3D" id="3.90.1590.10">
    <property type="entry name" value="glutathione-dependent formaldehyde- activating enzyme (gfa)"/>
    <property type="match status" value="1"/>
</dbReference>
<dbReference type="EMBL" id="CXWC01000010">
    <property type="protein sequence ID" value="CTQ71852.1"/>
    <property type="molecule type" value="Genomic_DNA"/>
</dbReference>
<evidence type="ECO:0000256" key="1">
    <source>
        <dbReference type="ARBA" id="ARBA00005495"/>
    </source>
</evidence>
<reference evidence="7" key="1">
    <citation type="submission" date="2015-07" db="EMBL/GenBank/DDBJ databases">
        <authorList>
            <person name="Rodrigo-Torres Lidia"/>
            <person name="Arahal R.David."/>
        </authorList>
    </citation>
    <scope>NUCLEOTIDE SEQUENCE [LARGE SCALE GENOMIC DNA]</scope>
    <source>
        <strain evidence="7">CECT 5096</strain>
    </source>
</reference>
<accession>A0A0M7A5Z4</accession>
<dbReference type="Pfam" id="PF04828">
    <property type="entry name" value="GFA"/>
    <property type="match status" value="1"/>
</dbReference>
<dbReference type="PANTHER" id="PTHR33337:SF40">
    <property type="entry name" value="CENP-V_GFA DOMAIN-CONTAINING PROTEIN-RELATED"/>
    <property type="match status" value="1"/>
</dbReference>
<keyword evidence="4" id="KW-0456">Lyase</keyword>
<dbReference type="SUPFAM" id="SSF51316">
    <property type="entry name" value="Mss4-like"/>
    <property type="match status" value="1"/>
</dbReference>
<evidence type="ECO:0000256" key="3">
    <source>
        <dbReference type="ARBA" id="ARBA00022833"/>
    </source>
</evidence>
<feature type="domain" description="CENP-V/GFA" evidence="5">
    <location>
        <begin position="3"/>
        <end position="126"/>
    </location>
</feature>
<dbReference type="PANTHER" id="PTHR33337">
    <property type="entry name" value="GFA DOMAIN-CONTAINING PROTEIN"/>
    <property type="match status" value="1"/>
</dbReference>
<dbReference type="Proteomes" id="UP000049983">
    <property type="component" value="Unassembled WGS sequence"/>
</dbReference>
<evidence type="ECO:0000259" key="5">
    <source>
        <dbReference type="PROSITE" id="PS51891"/>
    </source>
</evidence>
<dbReference type="STRING" id="311410.LA5095_01825"/>
<comment type="similarity">
    <text evidence="1">Belongs to the Gfa family.</text>
</comment>
<sequence>MNRTGNCLCGQVTFTAEALPRLQACHCSMCRKWVGGPFMAVPCTNAKFEGPVQRYASSEGFERGFCSVCGSSIFFHPIDSDLHGIPIGLFDDPSGLPFKAEFFIDQKPDCYAFADETRKMTGEEFDKKFRNG</sequence>
<dbReference type="InterPro" id="IPR011057">
    <property type="entry name" value="Mss4-like_sf"/>
</dbReference>
<keyword evidence="7" id="KW-1185">Reference proteome</keyword>
<keyword evidence="3" id="KW-0862">Zinc</keyword>
<dbReference type="InterPro" id="IPR006913">
    <property type="entry name" value="CENP-V/GFA"/>
</dbReference>
<gene>
    <name evidence="6" type="ORF">LA5096_03079</name>
</gene>
<proteinExistence type="inferred from homology"/>
<evidence type="ECO:0000313" key="7">
    <source>
        <dbReference type="Proteomes" id="UP000049983"/>
    </source>
</evidence>
<name>A0A0M7A5Z4_9HYPH</name>
<dbReference type="RefSeq" id="WP_199485825.1">
    <property type="nucleotide sequence ID" value="NZ_CXWA01000001.1"/>
</dbReference>
<evidence type="ECO:0000256" key="4">
    <source>
        <dbReference type="ARBA" id="ARBA00023239"/>
    </source>
</evidence>
<evidence type="ECO:0000256" key="2">
    <source>
        <dbReference type="ARBA" id="ARBA00022723"/>
    </source>
</evidence>
<dbReference type="GO" id="GO:0016846">
    <property type="term" value="F:carbon-sulfur lyase activity"/>
    <property type="evidence" value="ECO:0007669"/>
    <property type="project" value="InterPro"/>
</dbReference>
<protein>
    <recommendedName>
        <fullName evidence="5">CENP-V/GFA domain-containing protein</fullName>
    </recommendedName>
</protein>
<organism evidence="6 7">
    <name type="scientific">Roseibium album</name>
    <dbReference type="NCBI Taxonomy" id="311410"/>
    <lineage>
        <taxon>Bacteria</taxon>
        <taxon>Pseudomonadati</taxon>
        <taxon>Pseudomonadota</taxon>
        <taxon>Alphaproteobacteria</taxon>
        <taxon>Hyphomicrobiales</taxon>
        <taxon>Stappiaceae</taxon>
        <taxon>Roseibium</taxon>
    </lineage>
</organism>
<dbReference type="GO" id="GO:0046872">
    <property type="term" value="F:metal ion binding"/>
    <property type="evidence" value="ECO:0007669"/>
    <property type="project" value="UniProtKB-KW"/>
</dbReference>